<keyword evidence="3" id="KW-1133">Transmembrane helix</keyword>
<dbReference type="CDD" id="cd08390">
    <property type="entry name" value="C2A_Synaptotagmin-15-17"/>
    <property type="match status" value="1"/>
</dbReference>
<dbReference type="OrthoDB" id="10259057at2759"/>
<feature type="domain" description="C2" evidence="4">
    <location>
        <begin position="268"/>
        <end position="388"/>
    </location>
</feature>
<evidence type="ECO:0000313" key="5">
    <source>
        <dbReference type="EMBL" id="NXL86579.1"/>
    </source>
</evidence>
<dbReference type="Pfam" id="PF00168">
    <property type="entry name" value="C2"/>
    <property type="match status" value="2"/>
</dbReference>
<dbReference type="PROSITE" id="PS50004">
    <property type="entry name" value="C2"/>
    <property type="match status" value="2"/>
</dbReference>
<dbReference type="Proteomes" id="UP000562322">
    <property type="component" value="Unassembled WGS sequence"/>
</dbReference>
<dbReference type="GO" id="GO:0030276">
    <property type="term" value="F:clathrin binding"/>
    <property type="evidence" value="ECO:0007669"/>
    <property type="project" value="TreeGrafter"/>
</dbReference>
<dbReference type="InterPro" id="IPR047897">
    <property type="entry name" value="Synaptotagmin-15/17_C2A"/>
</dbReference>
<dbReference type="GO" id="GO:0070382">
    <property type="term" value="C:exocytic vesicle"/>
    <property type="evidence" value="ECO:0007669"/>
    <property type="project" value="TreeGrafter"/>
</dbReference>
<feature type="transmembrane region" description="Helical" evidence="3">
    <location>
        <begin position="6"/>
        <end position="28"/>
    </location>
</feature>
<protein>
    <submittedName>
        <fullName evidence="5">SYT15 protein</fullName>
    </submittedName>
</protein>
<dbReference type="InterPro" id="IPR000008">
    <property type="entry name" value="C2_dom"/>
</dbReference>
<dbReference type="CDD" id="cd08409">
    <property type="entry name" value="C2B_Synaptotagmin-15"/>
    <property type="match status" value="1"/>
</dbReference>
<name>A0A7L0W5M0_ALELA</name>
<dbReference type="Gene3D" id="2.60.40.150">
    <property type="entry name" value="C2 domain"/>
    <property type="match status" value="2"/>
</dbReference>
<sequence>EQVVTVAGGVIVGILLFVLTGITAYLLWKKFCLLSSYEELTGPVKSTPVNAILQDQSSSEIQPKSTRSKSVPFIIPPTLHGRGWINLTKEEQIQEDRNSCMIPQSGPRSSFHSLGTINPELYKFPEDKSETDFPEGNIGRLWFSIEYKQASESLLISLIKVRKLQAPVESCSPFVKIFLLPDERYYLQSKTKRKTLNPQFDEDFVFQVSSKMLLQRTLKFLVYHVDKQKKHHLLGQVIFPLKNETLTDDSKVVIWRDLEKENLETPSEYGDIQFSLSYNDCLGRLTVVVLRARGLKLQDKSCAASVYVKVSLMNHNKFIKSKKTAPVLGSPNPVYNESFSFKANQTELDTASLSLSVLQNTEQTTHVLGRVVVRPFMYSRGKELEHWNEMISKPKELVKHWHALCNST</sequence>
<dbReference type="GO" id="GO:0005886">
    <property type="term" value="C:plasma membrane"/>
    <property type="evidence" value="ECO:0007669"/>
    <property type="project" value="TreeGrafter"/>
</dbReference>
<comment type="caution">
    <text evidence="5">The sequence shown here is derived from an EMBL/GenBank/DDBJ whole genome shotgun (WGS) entry which is preliminary data.</text>
</comment>
<evidence type="ECO:0000256" key="2">
    <source>
        <dbReference type="ARBA" id="ARBA00022737"/>
    </source>
</evidence>
<feature type="non-terminal residue" evidence="5">
    <location>
        <position position="1"/>
    </location>
</feature>
<dbReference type="GO" id="GO:0000149">
    <property type="term" value="F:SNARE binding"/>
    <property type="evidence" value="ECO:0007669"/>
    <property type="project" value="TreeGrafter"/>
</dbReference>
<evidence type="ECO:0000313" key="6">
    <source>
        <dbReference type="Proteomes" id="UP000562322"/>
    </source>
</evidence>
<dbReference type="GO" id="GO:0005544">
    <property type="term" value="F:calcium-dependent phospholipid binding"/>
    <property type="evidence" value="ECO:0007669"/>
    <property type="project" value="TreeGrafter"/>
</dbReference>
<evidence type="ECO:0000256" key="3">
    <source>
        <dbReference type="SAM" id="Phobius"/>
    </source>
</evidence>
<dbReference type="PANTHER" id="PTHR10024">
    <property type="entry name" value="SYNAPTOTAGMIN"/>
    <property type="match status" value="1"/>
</dbReference>
<dbReference type="AlphaFoldDB" id="A0A7L0W5M0"/>
<comment type="similarity">
    <text evidence="1">Belongs to the synaptotagmin family.</text>
</comment>
<proteinExistence type="inferred from homology"/>
<evidence type="ECO:0000259" key="4">
    <source>
        <dbReference type="PROSITE" id="PS50004"/>
    </source>
</evidence>
<dbReference type="GO" id="GO:0017156">
    <property type="term" value="P:calcium-ion regulated exocytosis"/>
    <property type="evidence" value="ECO:0007669"/>
    <property type="project" value="TreeGrafter"/>
</dbReference>
<dbReference type="PANTHER" id="PTHR10024:SF234">
    <property type="entry name" value="SYNAPTOTAGMIN-15-RELATED"/>
    <property type="match status" value="1"/>
</dbReference>
<accession>A0A7L0W5M0</accession>
<dbReference type="EMBL" id="VXAV01003547">
    <property type="protein sequence ID" value="NXL86579.1"/>
    <property type="molecule type" value="Genomic_DNA"/>
</dbReference>
<keyword evidence="3" id="KW-0812">Transmembrane</keyword>
<dbReference type="SMART" id="SM00239">
    <property type="entry name" value="C2"/>
    <property type="match status" value="2"/>
</dbReference>
<feature type="non-terminal residue" evidence="5">
    <location>
        <position position="408"/>
    </location>
</feature>
<feature type="domain" description="C2" evidence="4">
    <location>
        <begin position="137"/>
        <end position="256"/>
    </location>
</feature>
<dbReference type="FunFam" id="2.60.40.150:FF:000237">
    <property type="entry name" value="Synaptotagmin 15"/>
    <property type="match status" value="1"/>
</dbReference>
<keyword evidence="2" id="KW-0677">Repeat</keyword>
<gene>
    <name evidence="5" type="primary">Syt15</name>
    <name evidence="5" type="ORF">ALELAT_R02066</name>
</gene>
<dbReference type="GO" id="GO:0001786">
    <property type="term" value="F:phosphatidylserine binding"/>
    <property type="evidence" value="ECO:0007669"/>
    <property type="project" value="TreeGrafter"/>
</dbReference>
<reference evidence="5 6" key="1">
    <citation type="submission" date="2019-09" db="EMBL/GenBank/DDBJ databases">
        <title>Bird 10,000 Genomes (B10K) Project - Family phase.</title>
        <authorList>
            <person name="Zhang G."/>
        </authorList>
    </citation>
    <scope>NUCLEOTIDE SEQUENCE [LARGE SCALE GENOMIC DNA]</scope>
    <source>
        <strain evidence="5">B10K-DU-001-39</strain>
        <tissue evidence="5">Muscle</tissue>
    </source>
</reference>
<keyword evidence="6" id="KW-1185">Reference proteome</keyword>
<dbReference type="GO" id="GO:0005509">
    <property type="term" value="F:calcium ion binding"/>
    <property type="evidence" value="ECO:0007669"/>
    <property type="project" value="TreeGrafter"/>
</dbReference>
<dbReference type="InterPro" id="IPR035892">
    <property type="entry name" value="C2_domain_sf"/>
</dbReference>
<evidence type="ECO:0000256" key="1">
    <source>
        <dbReference type="ARBA" id="ARBA00006996"/>
    </source>
</evidence>
<keyword evidence="3" id="KW-0472">Membrane</keyword>
<organism evidence="5 6">
    <name type="scientific">Alectura lathami</name>
    <name type="common">Australian brush turkey</name>
    <dbReference type="NCBI Taxonomy" id="81907"/>
    <lineage>
        <taxon>Eukaryota</taxon>
        <taxon>Metazoa</taxon>
        <taxon>Chordata</taxon>
        <taxon>Craniata</taxon>
        <taxon>Vertebrata</taxon>
        <taxon>Euteleostomi</taxon>
        <taxon>Archelosauria</taxon>
        <taxon>Archosauria</taxon>
        <taxon>Dinosauria</taxon>
        <taxon>Saurischia</taxon>
        <taxon>Theropoda</taxon>
        <taxon>Coelurosauria</taxon>
        <taxon>Aves</taxon>
        <taxon>Neognathae</taxon>
        <taxon>Galloanserae</taxon>
        <taxon>Galliformes</taxon>
        <taxon>Megapodiidae</taxon>
        <taxon>Alectura</taxon>
    </lineage>
</organism>
<dbReference type="FunFam" id="2.60.40.150:FF:000101">
    <property type="entry name" value="Synaptotagmin 13"/>
    <property type="match status" value="1"/>
</dbReference>
<dbReference type="SUPFAM" id="SSF49562">
    <property type="entry name" value="C2 domain (Calcium/lipid-binding domain, CaLB)"/>
    <property type="match status" value="2"/>
</dbReference>